<gene>
    <name evidence="1" type="ORF">BJ138DRAFT_1106682</name>
</gene>
<sequence>MSKNGHDLTYSFRSPSVEKSALRHGFALICRKNFRGGKRLGVMGLCPVIQFVIRYRPQLAGSLARLLVGRRVIKSRITGTDYEVVTPVSENLSEIRKTFKVLDLRRLETRERSLVLRANGQGTFILMSSRHSFNNEGTDEVIATIRRVISDPTLAVIFSDDNSAIKLLTETVSQSASFAVVYRF</sequence>
<protein>
    <submittedName>
        <fullName evidence="1">Uncharacterized protein</fullName>
    </submittedName>
</protein>
<keyword evidence="2" id="KW-1185">Reference proteome</keyword>
<proteinExistence type="predicted"/>
<organism evidence="1 2">
    <name type="scientific">Hygrophoropsis aurantiaca</name>
    <dbReference type="NCBI Taxonomy" id="72124"/>
    <lineage>
        <taxon>Eukaryota</taxon>
        <taxon>Fungi</taxon>
        <taxon>Dikarya</taxon>
        <taxon>Basidiomycota</taxon>
        <taxon>Agaricomycotina</taxon>
        <taxon>Agaricomycetes</taxon>
        <taxon>Agaricomycetidae</taxon>
        <taxon>Boletales</taxon>
        <taxon>Coniophorineae</taxon>
        <taxon>Hygrophoropsidaceae</taxon>
        <taxon>Hygrophoropsis</taxon>
    </lineage>
</organism>
<dbReference type="Proteomes" id="UP000790377">
    <property type="component" value="Unassembled WGS sequence"/>
</dbReference>
<dbReference type="EMBL" id="MU268419">
    <property type="protein sequence ID" value="KAH7904600.1"/>
    <property type="molecule type" value="Genomic_DNA"/>
</dbReference>
<evidence type="ECO:0000313" key="1">
    <source>
        <dbReference type="EMBL" id="KAH7904600.1"/>
    </source>
</evidence>
<reference evidence="1" key="1">
    <citation type="journal article" date="2021" name="New Phytol.">
        <title>Evolutionary innovations through gain and loss of genes in the ectomycorrhizal Boletales.</title>
        <authorList>
            <person name="Wu G."/>
            <person name="Miyauchi S."/>
            <person name="Morin E."/>
            <person name="Kuo A."/>
            <person name="Drula E."/>
            <person name="Varga T."/>
            <person name="Kohler A."/>
            <person name="Feng B."/>
            <person name="Cao Y."/>
            <person name="Lipzen A."/>
            <person name="Daum C."/>
            <person name="Hundley H."/>
            <person name="Pangilinan J."/>
            <person name="Johnson J."/>
            <person name="Barry K."/>
            <person name="LaButti K."/>
            <person name="Ng V."/>
            <person name="Ahrendt S."/>
            <person name="Min B."/>
            <person name="Choi I.G."/>
            <person name="Park H."/>
            <person name="Plett J.M."/>
            <person name="Magnuson J."/>
            <person name="Spatafora J.W."/>
            <person name="Nagy L.G."/>
            <person name="Henrissat B."/>
            <person name="Grigoriev I.V."/>
            <person name="Yang Z.L."/>
            <person name="Xu J."/>
            <person name="Martin F.M."/>
        </authorList>
    </citation>
    <scope>NUCLEOTIDE SEQUENCE</scope>
    <source>
        <strain evidence="1">ATCC 28755</strain>
    </source>
</reference>
<comment type="caution">
    <text evidence="1">The sequence shown here is derived from an EMBL/GenBank/DDBJ whole genome shotgun (WGS) entry which is preliminary data.</text>
</comment>
<name>A0ACB7ZTR1_9AGAM</name>
<evidence type="ECO:0000313" key="2">
    <source>
        <dbReference type="Proteomes" id="UP000790377"/>
    </source>
</evidence>
<accession>A0ACB7ZTR1</accession>